<dbReference type="Proteomes" id="UP000009320">
    <property type="component" value="Unassembled WGS sequence"/>
</dbReference>
<evidence type="ECO:0000256" key="5">
    <source>
        <dbReference type="ARBA" id="ARBA00022997"/>
    </source>
</evidence>
<evidence type="ECO:0000256" key="2">
    <source>
        <dbReference type="ARBA" id="ARBA00007225"/>
    </source>
</evidence>
<evidence type="ECO:0000313" key="7">
    <source>
        <dbReference type="EMBL" id="CCI82553.1"/>
    </source>
</evidence>
<evidence type="ECO:0000256" key="4">
    <source>
        <dbReference type="ARBA" id="ARBA00022801"/>
    </source>
</evidence>
<dbReference type="GO" id="GO:0070004">
    <property type="term" value="F:cysteine-type exopeptidase activity"/>
    <property type="evidence" value="ECO:0007669"/>
    <property type="project" value="InterPro"/>
</dbReference>
<keyword evidence="4 6" id="KW-0378">Hydrolase</keyword>
<dbReference type="GO" id="GO:0006508">
    <property type="term" value="P:proteolysis"/>
    <property type="evidence" value="ECO:0007669"/>
    <property type="project" value="UniProtKB-KW"/>
</dbReference>
<evidence type="ECO:0000256" key="3">
    <source>
        <dbReference type="ARBA" id="ARBA00022670"/>
    </source>
</evidence>
<gene>
    <name evidence="7" type="ORF">BN55_05490</name>
</gene>
<dbReference type="PATRIC" id="fig|1423758.3.peg.1595"/>
<evidence type="ECO:0000256" key="6">
    <source>
        <dbReference type="RuleBase" id="RU364089"/>
    </source>
</evidence>
<dbReference type="InterPro" id="IPR047804">
    <property type="entry name" value="C69_dipept_A-like"/>
</dbReference>
<organism evidence="7 8">
    <name type="scientific">Lactobacillus hominis DSM 23910 = CRBIP 24.179</name>
    <dbReference type="NCBI Taxonomy" id="1423758"/>
    <lineage>
        <taxon>Bacteria</taxon>
        <taxon>Bacillati</taxon>
        <taxon>Bacillota</taxon>
        <taxon>Bacilli</taxon>
        <taxon>Lactobacillales</taxon>
        <taxon>Lactobacillaceae</taxon>
        <taxon>Lactobacillus</taxon>
    </lineage>
</organism>
<dbReference type="AlphaFoldDB" id="I7IW48"/>
<dbReference type="PANTHER" id="PTHR12994:SF17">
    <property type="entry name" value="LD30995P"/>
    <property type="match status" value="1"/>
</dbReference>
<dbReference type="Gene3D" id="3.60.60.10">
    <property type="entry name" value="Penicillin V Acylase, Chain A"/>
    <property type="match status" value="1"/>
</dbReference>
<dbReference type="MEROPS" id="C69.001"/>
<comment type="catalytic activity">
    <reaction evidence="1">
        <text>an L-aminoacyl-L-amino acid + H2O = 2 an L-alpha-amino acid</text>
        <dbReference type="Rhea" id="RHEA:48940"/>
        <dbReference type="ChEBI" id="CHEBI:15377"/>
        <dbReference type="ChEBI" id="CHEBI:59869"/>
        <dbReference type="ChEBI" id="CHEBI:77460"/>
        <dbReference type="EC" id="3.4.13.19"/>
    </reaction>
</comment>
<sequence>MTQINHSACTSILVGKNATTDGSIIIGRNEDDKPTCAKHLAFHEEKDIPNNHFKSTLNKFEMDLPTHRYGYSSTPNWTDKKGVYEESGINQFGVAMSATETTYANAQVQAYDPFKKTGIIEEAMVTCILPYVKTARDAIARFGEIIKKYGAGESDGILFADPDEAWYFEIGTAHTWVAQRIPDDCYAVAANELAIQEIDFNDPDNFITSPGLREFVQKHDLWPENKPFNWRRIFGTHNLLDLTYNTARVWTGQRILSPSIKQEPSSFEIPFIQKADHPISISDAERVLRDHYEGTKYDVADPVNKDTAVYRPISVNFTEESHLLQLKGKNWTHWLALGANCQSIYVPFYPQGTVVPTMYKNGKDKYTSNSAYWVYRHASVLANASWKDYGLTLYMTQNSTEQKLTQMRQEYDVKIAAESDPDKKLKLINEANKELAHTAIKNYQDLISKLITKQVKKSPLYFHRDPSL</sequence>
<dbReference type="NCBIfam" id="NF033678">
    <property type="entry name" value="C69_fam_dipept"/>
    <property type="match status" value="1"/>
</dbReference>
<dbReference type="PANTHER" id="PTHR12994">
    <property type="entry name" value="SECERNIN"/>
    <property type="match status" value="1"/>
</dbReference>
<accession>I7IW48</accession>
<dbReference type="InterPro" id="IPR005322">
    <property type="entry name" value="Peptidase_C69"/>
</dbReference>
<protein>
    <recommendedName>
        <fullName evidence="6">Dipeptidase</fullName>
        <ecNumber evidence="6">3.4.-.-</ecNumber>
    </recommendedName>
</protein>
<comment type="similarity">
    <text evidence="2 6">Belongs to the peptidase C69 family.</text>
</comment>
<keyword evidence="3 6" id="KW-0645">Protease</keyword>
<proteinExistence type="inferred from homology"/>
<comment type="caution">
    <text evidence="7">The sequence shown here is derived from an EMBL/GenBank/DDBJ whole genome shotgun (WGS) entry which is preliminary data.</text>
</comment>
<dbReference type="GO" id="GO:0016805">
    <property type="term" value="F:dipeptidase activity"/>
    <property type="evidence" value="ECO:0007669"/>
    <property type="project" value="UniProtKB-KW"/>
</dbReference>
<dbReference type="GeneID" id="82847756"/>
<evidence type="ECO:0000256" key="1">
    <source>
        <dbReference type="ARBA" id="ARBA00001670"/>
    </source>
</evidence>
<keyword evidence="8" id="KW-1185">Reference proteome</keyword>
<dbReference type="EC" id="3.4.-.-" evidence="6"/>
<name>I7IW48_9LACO</name>
<dbReference type="EMBL" id="CAKE01000025">
    <property type="protein sequence ID" value="CCI82553.1"/>
    <property type="molecule type" value="Genomic_DNA"/>
</dbReference>
<reference evidence="7 8" key="1">
    <citation type="submission" date="2012-06" db="EMBL/GenBank/DDBJ databases">
        <title>Draft Genome Sequence of Lactobacillus hominis Strain CRBIP 24.179T, isolated from human intestine.</title>
        <authorList>
            <person name="Cousin S."/>
            <person name="Ma L."/>
            <person name="Bizet C."/>
            <person name="Loux V."/>
            <person name="Bouchier C."/>
            <person name="Clermont D."/>
            <person name="Creno S."/>
        </authorList>
    </citation>
    <scope>NUCLEOTIDE SEQUENCE [LARGE SCALE GENOMIC DNA]</scope>
    <source>
        <strain evidence="8">CRBIP 24.179T</strain>
    </source>
</reference>
<dbReference type="OrthoDB" id="9764088at2"/>
<keyword evidence="5 6" id="KW-0224">Dipeptidase</keyword>
<dbReference type="eggNOG" id="COG4690">
    <property type="taxonomic scope" value="Bacteria"/>
</dbReference>
<dbReference type="Pfam" id="PF03577">
    <property type="entry name" value="Peptidase_C69"/>
    <property type="match status" value="1"/>
</dbReference>
<evidence type="ECO:0000313" key="8">
    <source>
        <dbReference type="Proteomes" id="UP000009320"/>
    </source>
</evidence>
<dbReference type="RefSeq" id="WP_008471668.1">
    <property type="nucleotide sequence ID" value="NZ_AYZP01000004.1"/>
</dbReference>